<name>A0A5J9TWG3_9POAL</name>
<sequence>MAFSAGNHGAGSTLREGCAGRAQAVRHAMTRSCACYDFSAIYRSITPHGSAEPDSLRFAFLDDRSFSLRAGGKMRAARRDRWRFIGGTLVTDGANTTQECAVPSPRPRRRIRTRRGCPRSPWW</sequence>
<evidence type="ECO:0000256" key="1">
    <source>
        <dbReference type="SAM" id="MobiDB-lite"/>
    </source>
</evidence>
<organism evidence="2 3">
    <name type="scientific">Eragrostis curvula</name>
    <name type="common">weeping love grass</name>
    <dbReference type="NCBI Taxonomy" id="38414"/>
    <lineage>
        <taxon>Eukaryota</taxon>
        <taxon>Viridiplantae</taxon>
        <taxon>Streptophyta</taxon>
        <taxon>Embryophyta</taxon>
        <taxon>Tracheophyta</taxon>
        <taxon>Spermatophyta</taxon>
        <taxon>Magnoliopsida</taxon>
        <taxon>Liliopsida</taxon>
        <taxon>Poales</taxon>
        <taxon>Poaceae</taxon>
        <taxon>PACMAD clade</taxon>
        <taxon>Chloridoideae</taxon>
        <taxon>Eragrostideae</taxon>
        <taxon>Eragrostidinae</taxon>
        <taxon>Eragrostis</taxon>
    </lineage>
</organism>
<dbReference type="AlphaFoldDB" id="A0A5J9TWG3"/>
<feature type="non-terminal residue" evidence="2">
    <location>
        <position position="1"/>
    </location>
</feature>
<keyword evidence="3" id="KW-1185">Reference proteome</keyword>
<reference evidence="2 3" key="1">
    <citation type="journal article" date="2019" name="Sci. Rep.">
        <title>A high-quality genome of Eragrostis curvula grass provides insights into Poaceae evolution and supports new strategies to enhance forage quality.</title>
        <authorList>
            <person name="Carballo J."/>
            <person name="Santos B.A.C.M."/>
            <person name="Zappacosta D."/>
            <person name="Garbus I."/>
            <person name="Selva J.P."/>
            <person name="Gallo C.A."/>
            <person name="Diaz A."/>
            <person name="Albertini E."/>
            <person name="Caccamo M."/>
            <person name="Echenique V."/>
        </authorList>
    </citation>
    <scope>NUCLEOTIDE SEQUENCE [LARGE SCALE GENOMIC DNA]</scope>
    <source>
        <strain evidence="3">cv. Victoria</strain>
        <tissue evidence="2">Leaf</tissue>
    </source>
</reference>
<dbReference type="EMBL" id="RWGY01000031">
    <property type="protein sequence ID" value="TVU15625.1"/>
    <property type="molecule type" value="Genomic_DNA"/>
</dbReference>
<feature type="region of interest" description="Disordered" evidence="1">
    <location>
        <begin position="97"/>
        <end position="123"/>
    </location>
</feature>
<feature type="compositionally biased region" description="Basic residues" evidence="1">
    <location>
        <begin position="106"/>
        <end position="117"/>
    </location>
</feature>
<evidence type="ECO:0000313" key="3">
    <source>
        <dbReference type="Proteomes" id="UP000324897"/>
    </source>
</evidence>
<proteinExistence type="predicted"/>
<evidence type="ECO:0000313" key="2">
    <source>
        <dbReference type="EMBL" id="TVU15625.1"/>
    </source>
</evidence>
<gene>
    <name evidence="2" type="ORF">EJB05_39155</name>
</gene>
<dbReference type="Gramene" id="TVU15625">
    <property type="protein sequence ID" value="TVU15625"/>
    <property type="gene ID" value="EJB05_39155"/>
</dbReference>
<comment type="caution">
    <text evidence="2">The sequence shown here is derived from an EMBL/GenBank/DDBJ whole genome shotgun (WGS) entry which is preliminary data.</text>
</comment>
<accession>A0A5J9TWG3</accession>
<protein>
    <submittedName>
        <fullName evidence="2">Uncharacterized protein</fullName>
    </submittedName>
</protein>
<dbReference type="Proteomes" id="UP000324897">
    <property type="component" value="Unassembled WGS sequence"/>
</dbReference>